<name>A0A1M5JYB9_9SPHI</name>
<dbReference type="GO" id="GO:0016791">
    <property type="term" value="F:phosphatase activity"/>
    <property type="evidence" value="ECO:0007669"/>
    <property type="project" value="TreeGrafter"/>
</dbReference>
<dbReference type="PIRSF" id="PIRSF000883">
    <property type="entry name" value="Pesterase_MJ0912"/>
    <property type="match status" value="1"/>
</dbReference>
<gene>
    <name evidence="2" type="ORF">SAMN04488522_105548</name>
</gene>
<protein>
    <submittedName>
        <fullName evidence="2">Phosphoesterase, MJ0936 family</fullName>
    </submittedName>
</protein>
<dbReference type="InterPro" id="IPR029052">
    <property type="entry name" value="Metallo-depent_PP-like"/>
</dbReference>
<feature type="domain" description="Calcineurin-like phosphoesterase" evidence="1">
    <location>
        <begin position="1"/>
        <end position="163"/>
    </location>
</feature>
<dbReference type="InterPro" id="IPR050126">
    <property type="entry name" value="Ap4A_hydrolase"/>
</dbReference>
<dbReference type="STRING" id="288992.SAMN04488522_105548"/>
<dbReference type="GO" id="GO:0005737">
    <property type="term" value="C:cytoplasm"/>
    <property type="evidence" value="ECO:0007669"/>
    <property type="project" value="TreeGrafter"/>
</dbReference>
<dbReference type="Proteomes" id="UP000184287">
    <property type="component" value="Unassembled WGS sequence"/>
</dbReference>
<dbReference type="OrthoDB" id="9813918at2"/>
<dbReference type="Gene3D" id="3.60.21.10">
    <property type="match status" value="1"/>
</dbReference>
<sequence>MRIAIISDIHGNFPALKAVLDDVALFNADQIYCLGDLTDGAPWNNEVIELIRSKGIPTIMGNHDERIAFDHPVFPLSKHSKEEQEARLNTINHTKSTIDPDHKAFLAGLPASIRLSIDSVSILLVHGSPESNEEYIYENHEEAALIKMLDDHDIDIMISGHTHLSFIRSISGGGVAKLMINAGSVGRSKEQDRKACYLQLNIENHKKEQGVTAVVPVIRKVDYPIAETIAGIRKSAVPDFYADFLEQH</sequence>
<dbReference type="PANTHER" id="PTHR42850:SF2">
    <property type="entry name" value="BLL5683 PROTEIN"/>
    <property type="match status" value="1"/>
</dbReference>
<dbReference type="AlphaFoldDB" id="A0A1M5JYB9"/>
<keyword evidence="3" id="KW-1185">Reference proteome</keyword>
<dbReference type="CDD" id="cd00838">
    <property type="entry name" value="MPP_superfamily"/>
    <property type="match status" value="1"/>
</dbReference>
<evidence type="ECO:0000313" key="2">
    <source>
        <dbReference type="EMBL" id="SHG45320.1"/>
    </source>
</evidence>
<dbReference type="PANTHER" id="PTHR42850">
    <property type="entry name" value="METALLOPHOSPHOESTERASE"/>
    <property type="match status" value="1"/>
</dbReference>
<accession>A0A1M5JYB9</accession>
<dbReference type="InterPro" id="IPR004843">
    <property type="entry name" value="Calcineurin-like_PHP"/>
</dbReference>
<dbReference type="Pfam" id="PF00149">
    <property type="entry name" value="Metallophos"/>
    <property type="match status" value="1"/>
</dbReference>
<evidence type="ECO:0000313" key="3">
    <source>
        <dbReference type="Proteomes" id="UP000184287"/>
    </source>
</evidence>
<dbReference type="RefSeq" id="WP_073235442.1">
    <property type="nucleotide sequence ID" value="NZ_FQUQ01000005.1"/>
</dbReference>
<organism evidence="2 3">
    <name type="scientific">Pedobacter caeni</name>
    <dbReference type="NCBI Taxonomy" id="288992"/>
    <lineage>
        <taxon>Bacteria</taxon>
        <taxon>Pseudomonadati</taxon>
        <taxon>Bacteroidota</taxon>
        <taxon>Sphingobacteriia</taxon>
        <taxon>Sphingobacteriales</taxon>
        <taxon>Sphingobacteriaceae</taxon>
        <taxon>Pedobacter</taxon>
    </lineage>
</organism>
<evidence type="ECO:0000259" key="1">
    <source>
        <dbReference type="Pfam" id="PF00149"/>
    </source>
</evidence>
<proteinExistence type="predicted"/>
<dbReference type="EMBL" id="FQUQ01000005">
    <property type="protein sequence ID" value="SHG45320.1"/>
    <property type="molecule type" value="Genomic_DNA"/>
</dbReference>
<dbReference type="SUPFAM" id="SSF56300">
    <property type="entry name" value="Metallo-dependent phosphatases"/>
    <property type="match status" value="1"/>
</dbReference>
<reference evidence="3" key="1">
    <citation type="submission" date="2016-11" db="EMBL/GenBank/DDBJ databases">
        <authorList>
            <person name="Varghese N."/>
            <person name="Submissions S."/>
        </authorList>
    </citation>
    <scope>NUCLEOTIDE SEQUENCE [LARGE SCALE GENOMIC DNA]</scope>
    <source>
        <strain evidence="3">DSM 16990</strain>
    </source>
</reference>
<dbReference type="InterPro" id="IPR011152">
    <property type="entry name" value="Pesterase_MJ0912"/>
</dbReference>